<dbReference type="Proteomes" id="UP001620645">
    <property type="component" value="Unassembled WGS sequence"/>
</dbReference>
<evidence type="ECO:0000256" key="1">
    <source>
        <dbReference type="ARBA" id="ARBA00023002"/>
    </source>
</evidence>
<dbReference type="AlphaFoldDB" id="A0ABD2IGJ1"/>
<dbReference type="InterPro" id="IPR039261">
    <property type="entry name" value="FNR_nucleotide-bd"/>
</dbReference>
<accession>A0ABD2IGJ1</accession>
<keyword evidence="4" id="KW-1185">Reference proteome</keyword>
<proteinExistence type="predicted"/>
<feature type="domain" description="Ferric reductase NAD binding" evidence="2">
    <location>
        <begin position="26"/>
        <end position="68"/>
    </location>
</feature>
<gene>
    <name evidence="3" type="ORF">niasHS_012306</name>
</gene>
<protein>
    <recommendedName>
        <fullName evidence="2">Ferric reductase NAD binding domain-containing protein</fullName>
    </recommendedName>
</protein>
<comment type="caution">
    <text evidence="3">The sequence shown here is derived from an EMBL/GenBank/DDBJ whole genome shotgun (WGS) entry which is preliminary data.</text>
</comment>
<sequence>MCLFHSPLVSYGIEGKQQRTWRLWSAVYFLWICPAHKNFEWFVDVLKEVERHNQDGILEIHIFVTQMFNKLIFEQLYCISARTAVTTAALACSPICVPPTILDGQTSTSSSNFVAKSAPRICRDRRVQQRAGPSQQTNSTRMH</sequence>
<reference evidence="3 4" key="1">
    <citation type="submission" date="2024-10" db="EMBL/GenBank/DDBJ databases">
        <authorList>
            <person name="Kim D."/>
        </authorList>
    </citation>
    <scope>NUCLEOTIDE SEQUENCE [LARGE SCALE GENOMIC DNA]</scope>
    <source>
        <strain evidence="3">Taebaek</strain>
    </source>
</reference>
<dbReference type="InterPro" id="IPR013121">
    <property type="entry name" value="Fe_red_NAD-bd_6"/>
</dbReference>
<dbReference type="Pfam" id="PF08030">
    <property type="entry name" value="NAD_binding_6"/>
    <property type="match status" value="1"/>
</dbReference>
<organism evidence="3 4">
    <name type="scientific">Heterodera schachtii</name>
    <name type="common">Sugarbeet cyst nematode worm</name>
    <name type="synonym">Tylenchus schachtii</name>
    <dbReference type="NCBI Taxonomy" id="97005"/>
    <lineage>
        <taxon>Eukaryota</taxon>
        <taxon>Metazoa</taxon>
        <taxon>Ecdysozoa</taxon>
        <taxon>Nematoda</taxon>
        <taxon>Chromadorea</taxon>
        <taxon>Rhabditida</taxon>
        <taxon>Tylenchina</taxon>
        <taxon>Tylenchomorpha</taxon>
        <taxon>Tylenchoidea</taxon>
        <taxon>Heteroderidae</taxon>
        <taxon>Heteroderinae</taxon>
        <taxon>Heterodera</taxon>
    </lineage>
</organism>
<name>A0ABD2IGJ1_HETSC</name>
<dbReference type="EMBL" id="JBICCN010000305">
    <property type="protein sequence ID" value="KAL3079297.1"/>
    <property type="molecule type" value="Genomic_DNA"/>
</dbReference>
<keyword evidence="1" id="KW-0560">Oxidoreductase</keyword>
<dbReference type="Gene3D" id="3.40.50.80">
    <property type="entry name" value="Nucleotide-binding domain of ferredoxin-NADP reductase (FNR) module"/>
    <property type="match status" value="1"/>
</dbReference>
<evidence type="ECO:0000313" key="4">
    <source>
        <dbReference type="Proteomes" id="UP001620645"/>
    </source>
</evidence>
<evidence type="ECO:0000259" key="2">
    <source>
        <dbReference type="Pfam" id="PF08030"/>
    </source>
</evidence>
<evidence type="ECO:0000313" key="3">
    <source>
        <dbReference type="EMBL" id="KAL3079297.1"/>
    </source>
</evidence>
<dbReference type="GO" id="GO:0016491">
    <property type="term" value="F:oxidoreductase activity"/>
    <property type="evidence" value="ECO:0007669"/>
    <property type="project" value="UniProtKB-KW"/>
</dbReference>